<keyword evidence="1" id="KW-0732">Signal</keyword>
<dbReference type="Gene3D" id="2.30.30.40">
    <property type="entry name" value="SH3 Domains"/>
    <property type="match status" value="1"/>
</dbReference>
<dbReference type="RefSeq" id="WP_311718053.1">
    <property type="nucleotide sequence ID" value="NZ_JAVREZ010000015.1"/>
</dbReference>
<evidence type="ECO:0000313" key="3">
    <source>
        <dbReference type="EMBL" id="MDT0485265.1"/>
    </source>
</evidence>
<name>A0ABU2VI58_9ACTN</name>
<reference evidence="4" key="1">
    <citation type="submission" date="2023-07" db="EMBL/GenBank/DDBJ databases">
        <title>30 novel species of actinomycetes from the DSMZ collection.</title>
        <authorList>
            <person name="Nouioui I."/>
        </authorList>
    </citation>
    <scope>NUCLEOTIDE SEQUENCE [LARGE SCALE GENOMIC DNA]</scope>
    <source>
        <strain evidence="4">DSM 41640</strain>
    </source>
</reference>
<dbReference type="Proteomes" id="UP001183824">
    <property type="component" value="Unassembled WGS sequence"/>
</dbReference>
<comment type="caution">
    <text evidence="3">The sequence shown here is derived from an EMBL/GenBank/DDBJ whole genome shotgun (WGS) entry which is preliminary data.</text>
</comment>
<feature type="signal peptide" evidence="1">
    <location>
        <begin position="1"/>
        <end position="30"/>
    </location>
</feature>
<proteinExistence type="predicted"/>
<feature type="chain" id="PRO_5045607295" description="SH3b domain-containing protein" evidence="1">
    <location>
        <begin position="31"/>
        <end position="116"/>
    </location>
</feature>
<gene>
    <name evidence="3" type="ORF">RNB18_34675</name>
</gene>
<dbReference type="InterPro" id="IPR003646">
    <property type="entry name" value="SH3-like_bac-type"/>
</dbReference>
<accession>A0ABU2VI58</accession>
<sequence length="116" mass="12351">MPLRRRIATFALSVSLLTGAAVALAPSASAVGSSACTVNFPDDNGTVSTNGVNYRSGPGTSYSSKGLVYKGDRVREYCLTSRGGKLWYYTKLLKKSQGGLPAGTYGWLRADMFIDD</sequence>
<evidence type="ECO:0000259" key="2">
    <source>
        <dbReference type="PROSITE" id="PS51781"/>
    </source>
</evidence>
<protein>
    <recommendedName>
        <fullName evidence="2">SH3b domain-containing protein</fullName>
    </recommendedName>
</protein>
<evidence type="ECO:0000256" key="1">
    <source>
        <dbReference type="SAM" id="SignalP"/>
    </source>
</evidence>
<dbReference type="EMBL" id="JAVREZ010000015">
    <property type="protein sequence ID" value="MDT0485265.1"/>
    <property type="molecule type" value="Genomic_DNA"/>
</dbReference>
<organism evidence="3 4">
    <name type="scientific">Streptomyces doebereineriae</name>
    <dbReference type="NCBI Taxonomy" id="3075528"/>
    <lineage>
        <taxon>Bacteria</taxon>
        <taxon>Bacillati</taxon>
        <taxon>Actinomycetota</taxon>
        <taxon>Actinomycetes</taxon>
        <taxon>Kitasatosporales</taxon>
        <taxon>Streptomycetaceae</taxon>
        <taxon>Streptomyces</taxon>
    </lineage>
</organism>
<keyword evidence="4" id="KW-1185">Reference proteome</keyword>
<feature type="domain" description="SH3b" evidence="2">
    <location>
        <begin position="42"/>
        <end position="116"/>
    </location>
</feature>
<evidence type="ECO:0000313" key="4">
    <source>
        <dbReference type="Proteomes" id="UP001183824"/>
    </source>
</evidence>
<dbReference type="PROSITE" id="PS51781">
    <property type="entry name" value="SH3B"/>
    <property type="match status" value="1"/>
</dbReference>